<protein>
    <submittedName>
        <fullName evidence="5">ParB/RepB/Spo0J family partition protein</fullName>
    </submittedName>
</protein>
<organism evidence="5 6">
    <name type="scientific">Thalassolituus marinus</name>
    <dbReference type="NCBI Taxonomy" id="671053"/>
    <lineage>
        <taxon>Bacteria</taxon>
        <taxon>Pseudomonadati</taxon>
        <taxon>Pseudomonadota</taxon>
        <taxon>Gammaproteobacteria</taxon>
        <taxon>Oceanospirillales</taxon>
        <taxon>Oceanospirillaceae</taxon>
        <taxon>Thalassolituus</taxon>
    </lineage>
</organism>
<dbReference type="InterPro" id="IPR041468">
    <property type="entry name" value="HTH_ParB/Spo0J"/>
</dbReference>
<dbReference type="EMBL" id="JAEDAH010000105">
    <property type="protein sequence ID" value="MCA6065419.1"/>
    <property type="molecule type" value="Genomic_DNA"/>
</dbReference>
<feature type="compositionally biased region" description="Basic and acidic residues" evidence="3">
    <location>
        <begin position="287"/>
        <end position="303"/>
    </location>
</feature>
<reference evidence="5 6" key="1">
    <citation type="submission" date="2020-12" db="EMBL/GenBank/DDBJ databases">
        <title>Novel Thalassolituus-related marine hydrocarbonoclastic bacteria mediated algae-derived hydrocarbons mineralization in twilight zone of the northern South China Sea.</title>
        <authorList>
            <person name="Dong C."/>
        </authorList>
    </citation>
    <scope>NUCLEOTIDE SEQUENCE [LARGE SCALE GENOMIC DNA]</scope>
    <source>
        <strain evidence="5 6">IMCC1826</strain>
    </source>
</reference>
<dbReference type="NCBIfam" id="TIGR00180">
    <property type="entry name" value="parB_part"/>
    <property type="match status" value="1"/>
</dbReference>
<dbReference type="InterPro" id="IPR036086">
    <property type="entry name" value="ParB/Sulfiredoxin_sf"/>
</dbReference>
<dbReference type="SUPFAM" id="SSF110849">
    <property type="entry name" value="ParB/Sulfiredoxin"/>
    <property type="match status" value="1"/>
</dbReference>
<evidence type="ECO:0000256" key="2">
    <source>
        <dbReference type="ARBA" id="ARBA00022829"/>
    </source>
</evidence>
<keyword evidence="6" id="KW-1185">Reference proteome</keyword>
<dbReference type="InterPro" id="IPR003115">
    <property type="entry name" value="ParB_N"/>
</dbReference>
<dbReference type="Pfam" id="PF02195">
    <property type="entry name" value="ParB_N"/>
    <property type="match status" value="1"/>
</dbReference>
<dbReference type="InterPro" id="IPR004437">
    <property type="entry name" value="ParB/RepB/Spo0J"/>
</dbReference>
<evidence type="ECO:0000256" key="3">
    <source>
        <dbReference type="SAM" id="MobiDB-lite"/>
    </source>
</evidence>
<name>A0ABS7ZUJ7_9GAMM</name>
<feature type="compositionally biased region" description="Basic and acidic residues" evidence="3">
    <location>
        <begin position="254"/>
        <end position="270"/>
    </location>
</feature>
<dbReference type="RefSeq" id="WP_225677338.1">
    <property type="nucleotide sequence ID" value="NZ_JAEDAH010000105.1"/>
</dbReference>
<dbReference type="SMART" id="SM00470">
    <property type="entry name" value="ParB"/>
    <property type="match status" value="1"/>
</dbReference>
<dbReference type="Gene3D" id="1.10.10.2830">
    <property type="match status" value="1"/>
</dbReference>
<dbReference type="PANTHER" id="PTHR33375">
    <property type="entry name" value="CHROMOSOME-PARTITIONING PROTEIN PARB-RELATED"/>
    <property type="match status" value="1"/>
</dbReference>
<feature type="region of interest" description="Disordered" evidence="3">
    <location>
        <begin position="225"/>
        <end position="308"/>
    </location>
</feature>
<feature type="domain" description="ParB-like N-terminal" evidence="4">
    <location>
        <begin position="29"/>
        <end position="119"/>
    </location>
</feature>
<evidence type="ECO:0000256" key="1">
    <source>
        <dbReference type="ARBA" id="ARBA00006295"/>
    </source>
</evidence>
<dbReference type="PANTHER" id="PTHR33375:SF1">
    <property type="entry name" value="CHROMOSOME-PARTITIONING PROTEIN PARB-RELATED"/>
    <property type="match status" value="1"/>
</dbReference>
<sequence length="367" mass="40049">MTGKSSFGNMASISSLVNQARVNPGKVLKEIALDEIATKKQLRTRFKGIDELAQSLKSVGQQQPIVVSPKNSDGKYVIQKGERRYRAAIKAGLATLDCIVREPNSDAAKELIAEMAENVQRENYHPLEIAMGIQSLIEEFGLKKGEAAEALGKSPAYITTHLKLLELDEEGLKLVEDEVIRDIMSLNHLVSIQKVDPELAHDLCALARTKGLSRKQLEEYVKQLKAGDGEHQPTSAPEKQSEDAATVESTMFDTQHESFADTNEKDDTDKNVVAPPATGQTTNTGKTNKEKGESKSLPPEEPKPQATTLPATVVYVIWKSPEGEVEGTLDLSTESDEEGRVTIHMEHGSATVEAESIQIKAIKRGAV</sequence>
<evidence type="ECO:0000313" key="6">
    <source>
        <dbReference type="Proteomes" id="UP000714380"/>
    </source>
</evidence>
<evidence type="ECO:0000313" key="5">
    <source>
        <dbReference type="EMBL" id="MCA6065419.1"/>
    </source>
</evidence>
<proteinExistence type="inferred from homology"/>
<dbReference type="Pfam" id="PF17762">
    <property type="entry name" value="HTH_ParB"/>
    <property type="match status" value="1"/>
</dbReference>
<gene>
    <name evidence="5" type="ORF">I9W95_17615</name>
</gene>
<keyword evidence="2" id="KW-0159">Chromosome partition</keyword>
<comment type="similarity">
    <text evidence="1">Belongs to the ParB family.</text>
</comment>
<dbReference type="Proteomes" id="UP000714380">
    <property type="component" value="Unassembled WGS sequence"/>
</dbReference>
<comment type="caution">
    <text evidence="5">The sequence shown here is derived from an EMBL/GenBank/DDBJ whole genome shotgun (WGS) entry which is preliminary data.</text>
</comment>
<evidence type="ECO:0000259" key="4">
    <source>
        <dbReference type="SMART" id="SM00470"/>
    </source>
</evidence>
<dbReference type="InterPro" id="IPR050336">
    <property type="entry name" value="Chromosome_partition/occlusion"/>
</dbReference>
<dbReference type="SUPFAM" id="SSF109709">
    <property type="entry name" value="KorB DNA-binding domain-like"/>
    <property type="match status" value="1"/>
</dbReference>
<accession>A0ABS7ZUJ7</accession>
<dbReference type="Gene3D" id="3.90.1530.30">
    <property type="match status" value="1"/>
</dbReference>